<reference evidence="2" key="1">
    <citation type="submission" date="2021-01" db="EMBL/GenBank/DDBJ databases">
        <authorList>
            <person name="Corre E."/>
            <person name="Pelletier E."/>
            <person name="Niang G."/>
            <person name="Scheremetjew M."/>
            <person name="Finn R."/>
            <person name="Kale V."/>
            <person name="Holt S."/>
            <person name="Cochrane G."/>
            <person name="Meng A."/>
            <person name="Brown T."/>
            <person name="Cohen L."/>
        </authorList>
    </citation>
    <scope>NUCLEOTIDE SEQUENCE</scope>
    <source>
        <strain evidence="2">CCMP2058</strain>
    </source>
</reference>
<dbReference type="EMBL" id="HBEM01010285">
    <property type="protein sequence ID" value="CAD8443400.1"/>
    <property type="molecule type" value="Transcribed_RNA"/>
</dbReference>
<sequence length="715" mass="78809">MSRSDGKHRDHNSTVPELKWGKTMWEEVMSNYARMSAVVIRGFDSSLRAFGGGRGWEDLGPLKSLFRKDPRSVRASWNGESRASLSPEQVFGPPTGTTTSSGRTGERGGDEKKNQNLEEHASTSSDPTADFSPNRWYASFLIQEGSPLLQDALDCLPVKVPKPLNAVHHTQCVWFFFGNNQLQDPTVSTTAMMVGKDEHVDEVSNDGTWHLQTSGQKVWYIRPNPSADWPQGQVPPISTAVEIKVDTGDLIIINTRRWFHKTAIPPHPRGVPSVSYARDFFLIRPSDASVDNSTSGPSLNMANQMGSWATTDIQEGQTIFTESPAFFLPLNPESFRCCSTCGNAVGTPTQHLRDISRQVQEINRAENNNSENSSVSRGTEIPGLPVLPDFPIRGADGATTTSPWCFCSQSCRRFETAWRFLETSRDFQIFVEAAQALVPDPEGVGITLRLAGKVLAGASVSAEGDENAARSAAEAIAQLSESGHAWEDMVSIEHDDPSLSKPLHLLSTQAWEVLSRHYPGIPRRVFQGVLAAIHEKRMQIDSGTVPSLLERYITHLAEIITPPTNHHVDTSSLRACVRSFQTALRGGTVSPDISSLDDLDRKQLTSLLPDLQTELENFGMLGAGIYPQLSRVRIDRNANCQVLYNYYDPTATVVATRFIRGGDELILGDAEDSDGNEDENVHSTTAQGHESKRAPTRRRSSDGYPEQKGTKRQRA</sequence>
<proteinExistence type="predicted"/>
<accession>A0A6T6TNC0</accession>
<organism evidence="2">
    <name type="scientific">Amorphochlora amoebiformis</name>
    <dbReference type="NCBI Taxonomy" id="1561963"/>
    <lineage>
        <taxon>Eukaryota</taxon>
        <taxon>Sar</taxon>
        <taxon>Rhizaria</taxon>
        <taxon>Cercozoa</taxon>
        <taxon>Chlorarachniophyceae</taxon>
        <taxon>Amorphochlora</taxon>
    </lineage>
</organism>
<dbReference type="SUPFAM" id="SSF82199">
    <property type="entry name" value="SET domain"/>
    <property type="match status" value="1"/>
</dbReference>
<evidence type="ECO:0000313" key="3">
    <source>
        <dbReference type="EMBL" id="CAD8443402.1"/>
    </source>
</evidence>
<name>A0A6T6TNC0_9EUKA</name>
<feature type="region of interest" description="Disordered" evidence="1">
    <location>
        <begin position="669"/>
        <end position="715"/>
    </location>
</feature>
<gene>
    <name evidence="2" type="ORF">LAMO00422_LOCUS7211</name>
    <name evidence="3" type="ORF">LAMO00422_LOCUS7212</name>
</gene>
<feature type="compositionally biased region" description="Acidic residues" evidence="1">
    <location>
        <begin position="669"/>
        <end position="678"/>
    </location>
</feature>
<feature type="compositionally biased region" description="Low complexity" evidence="1">
    <location>
        <begin position="92"/>
        <end position="103"/>
    </location>
</feature>
<feature type="region of interest" description="Disordered" evidence="1">
    <location>
        <begin position="76"/>
        <end position="130"/>
    </location>
</feature>
<feature type="compositionally biased region" description="Basic and acidic residues" evidence="1">
    <location>
        <begin position="104"/>
        <end position="121"/>
    </location>
</feature>
<dbReference type="AlphaFoldDB" id="A0A6T6TNC0"/>
<protein>
    <submittedName>
        <fullName evidence="2">Uncharacterized protein</fullName>
    </submittedName>
</protein>
<evidence type="ECO:0000256" key="1">
    <source>
        <dbReference type="SAM" id="MobiDB-lite"/>
    </source>
</evidence>
<evidence type="ECO:0000313" key="2">
    <source>
        <dbReference type="EMBL" id="CAD8443400.1"/>
    </source>
</evidence>
<feature type="compositionally biased region" description="Polar residues" evidence="1">
    <location>
        <begin position="78"/>
        <end position="87"/>
    </location>
</feature>
<dbReference type="InterPro" id="IPR046341">
    <property type="entry name" value="SET_dom_sf"/>
</dbReference>
<dbReference type="EMBL" id="HBEM01010286">
    <property type="protein sequence ID" value="CAD8443402.1"/>
    <property type="molecule type" value="Transcribed_RNA"/>
</dbReference>